<keyword evidence="2" id="KW-1133">Transmembrane helix</keyword>
<dbReference type="Gene3D" id="4.10.410.20">
    <property type="match status" value="1"/>
</dbReference>
<proteinExistence type="predicted"/>
<dbReference type="Proteomes" id="UP000271974">
    <property type="component" value="Unassembled WGS sequence"/>
</dbReference>
<evidence type="ECO:0000256" key="1">
    <source>
        <dbReference type="ARBA" id="ARBA00023157"/>
    </source>
</evidence>
<dbReference type="AlphaFoldDB" id="A0A3S1BY60"/>
<evidence type="ECO:0000313" key="5">
    <source>
        <dbReference type="EMBL" id="RUS77954.1"/>
    </source>
</evidence>
<evidence type="ECO:0000259" key="4">
    <source>
        <dbReference type="PROSITE" id="PS50958"/>
    </source>
</evidence>
<feature type="chain" id="PRO_5018580897" description="SMB domain-containing protein" evidence="3">
    <location>
        <begin position="21"/>
        <end position="650"/>
    </location>
</feature>
<keyword evidence="1" id="KW-1015">Disulfide bond</keyword>
<dbReference type="STRING" id="188477.A0A3S1BY60"/>
<feature type="domain" description="SMB" evidence="4">
    <location>
        <begin position="104"/>
        <end position="149"/>
    </location>
</feature>
<evidence type="ECO:0000313" key="6">
    <source>
        <dbReference type="Proteomes" id="UP000271974"/>
    </source>
</evidence>
<dbReference type="PROSITE" id="PS50958">
    <property type="entry name" value="SMB_2"/>
    <property type="match status" value="1"/>
</dbReference>
<sequence>MKPIHLVTVTIFGIVHVSLALKDQATIQRTDTGLRDDTRDIRSVFTETSPLDTTFTTPTPASITLKTVAPSASGCPHTPTKFAYEKNLCAGARDPESYVRLGRSRYSCQGRCGQAPRYDQVFSDCACDANCAAHKDCCRDMAQFCPQIQLLSVQSDWYTYNLVFKEHRICSDYAIVHRHGDFEEALPKSPNSYFDAVFTSGLQETLPFKPRNVLQLGNSFLLYQVVEVSSKLIFDDYATYMLARSKNVSFNSDIYFIPRVIEFFCHNISQETASARSVFSTLPWCRAVKSEVAKTVYHRPCKRNQFLSCHCEDGGLITDHVHNACLGQSPQRNSLRYRLWSSHVVQLNDPNPEETCLRQDVSNVGVIPLRSQISQTVEAPEAIAIQKLNNDITMRISPVFSKSTLPQTPTYVRPESTGSELLEPQESFYVDASLNIHFVVELSGTLERRLHCPNTLSRLEDCWLVDCATGGILWTGHPSAVRSCIKPLRARVYHGDGSHSLPFCSCLSMLATLNDLKIWKIKLDPRQPAECSLLLETIATRTRPLDETYDFTDLRSDLKVDPLSTALTDRSIQYKLDREFPKIDQLCPEDDVLGLHVCFFPRASVRDDQTKGEHCLSLGVVSGTGLPAPVSFFAMSIIYLVGTIVLTFGV</sequence>
<dbReference type="EMBL" id="RQTK01000540">
    <property type="protein sequence ID" value="RUS77954.1"/>
    <property type="molecule type" value="Genomic_DNA"/>
</dbReference>
<dbReference type="SUPFAM" id="SSF90188">
    <property type="entry name" value="Somatomedin B domain"/>
    <property type="match status" value="1"/>
</dbReference>
<organism evidence="5 6">
    <name type="scientific">Elysia chlorotica</name>
    <name type="common">Eastern emerald elysia</name>
    <name type="synonym">Sea slug</name>
    <dbReference type="NCBI Taxonomy" id="188477"/>
    <lineage>
        <taxon>Eukaryota</taxon>
        <taxon>Metazoa</taxon>
        <taxon>Spiralia</taxon>
        <taxon>Lophotrochozoa</taxon>
        <taxon>Mollusca</taxon>
        <taxon>Gastropoda</taxon>
        <taxon>Heterobranchia</taxon>
        <taxon>Euthyneura</taxon>
        <taxon>Panpulmonata</taxon>
        <taxon>Sacoglossa</taxon>
        <taxon>Placobranchoidea</taxon>
        <taxon>Plakobranchidae</taxon>
        <taxon>Elysia</taxon>
    </lineage>
</organism>
<keyword evidence="6" id="KW-1185">Reference proteome</keyword>
<keyword evidence="3" id="KW-0732">Signal</keyword>
<evidence type="ECO:0000256" key="2">
    <source>
        <dbReference type="SAM" id="Phobius"/>
    </source>
</evidence>
<protein>
    <recommendedName>
        <fullName evidence="4">SMB domain-containing protein</fullName>
    </recommendedName>
</protein>
<name>A0A3S1BY60_ELYCH</name>
<dbReference type="InterPro" id="IPR036024">
    <property type="entry name" value="Somatomedin_B-like_dom_sf"/>
</dbReference>
<feature type="transmembrane region" description="Helical" evidence="2">
    <location>
        <begin position="630"/>
        <end position="649"/>
    </location>
</feature>
<accession>A0A3S1BY60</accession>
<dbReference type="Pfam" id="PF01033">
    <property type="entry name" value="Somatomedin_B"/>
    <property type="match status" value="1"/>
</dbReference>
<keyword evidence="2" id="KW-0472">Membrane</keyword>
<comment type="caution">
    <text evidence="5">The sequence shown here is derived from an EMBL/GenBank/DDBJ whole genome shotgun (WGS) entry which is preliminary data.</text>
</comment>
<feature type="signal peptide" evidence="3">
    <location>
        <begin position="1"/>
        <end position="20"/>
    </location>
</feature>
<gene>
    <name evidence="5" type="ORF">EGW08_014263</name>
</gene>
<reference evidence="5 6" key="1">
    <citation type="submission" date="2019-01" db="EMBL/GenBank/DDBJ databases">
        <title>A draft genome assembly of the solar-powered sea slug Elysia chlorotica.</title>
        <authorList>
            <person name="Cai H."/>
            <person name="Li Q."/>
            <person name="Fang X."/>
            <person name="Li J."/>
            <person name="Curtis N.E."/>
            <person name="Altenburger A."/>
            <person name="Shibata T."/>
            <person name="Feng M."/>
            <person name="Maeda T."/>
            <person name="Schwartz J.A."/>
            <person name="Shigenobu S."/>
            <person name="Lundholm N."/>
            <person name="Nishiyama T."/>
            <person name="Yang H."/>
            <person name="Hasebe M."/>
            <person name="Li S."/>
            <person name="Pierce S.K."/>
            <person name="Wang J."/>
        </authorList>
    </citation>
    <scope>NUCLEOTIDE SEQUENCE [LARGE SCALE GENOMIC DNA]</scope>
    <source>
        <strain evidence="5">EC2010</strain>
        <tissue evidence="5">Whole organism of an adult</tissue>
    </source>
</reference>
<evidence type="ECO:0000256" key="3">
    <source>
        <dbReference type="SAM" id="SignalP"/>
    </source>
</evidence>
<dbReference type="InterPro" id="IPR001212">
    <property type="entry name" value="Somatomedin_B_dom"/>
</dbReference>
<keyword evidence="2" id="KW-0812">Transmembrane</keyword>